<evidence type="ECO:0000256" key="1">
    <source>
        <dbReference type="ARBA" id="ARBA00004651"/>
    </source>
</evidence>
<proteinExistence type="predicted"/>
<evidence type="ECO:0000256" key="5">
    <source>
        <dbReference type="ARBA" id="ARBA00023136"/>
    </source>
</evidence>
<feature type="transmembrane region" description="Helical" evidence="6">
    <location>
        <begin position="696"/>
        <end position="717"/>
    </location>
</feature>
<reference evidence="8 9" key="1">
    <citation type="submission" date="2020-04" db="EMBL/GenBank/DDBJ databases">
        <title>Ferrimonas sp. S7 isolated from sea water.</title>
        <authorList>
            <person name="Bae S.S."/>
            <person name="Baek K."/>
        </authorList>
    </citation>
    <scope>NUCLEOTIDE SEQUENCE [LARGE SCALE GENOMIC DNA]</scope>
    <source>
        <strain evidence="8 9">S7</strain>
    </source>
</reference>
<dbReference type="InterPro" id="IPR003838">
    <property type="entry name" value="ABC3_permease_C"/>
</dbReference>
<evidence type="ECO:0000313" key="8">
    <source>
        <dbReference type="EMBL" id="QIZ75844.1"/>
    </source>
</evidence>
<evidence type="ECO:0000313" key="9">
    <source>
        <dbReference type="Proteomes" id="UP000501602"/>
    </source>
</evidence>
<feature type="transmembrane region" description="Helical" evidence="6">
    <location>
        <begin position="343"/>
        <end position="363"/>
    </location>
</feature>
<dbReference type="PANTHER" id="PTHR30287">
    <property type="entry name" value="MEMBRANE COMPONENT OF PREDICTED ABC SUPERFAMILY METABOLITE UPTAKE TRANSPORTER"/>
    <property type="match status" value="1"/>
</dbReference>
<feature type="transmembrane region" description="Helical" evidence="6">
    <location>
        <begin position="383"/>
        <end position="403"/>
    </location>
</feature>
<evidence type="ECO:0000256" key="3">
    <source>
        <dbReference type="ARBA" id="ARBA00022692"/>
    </source>
</evidence>
<evidence type="ECO:0000256" key="6">
    <source>
        <dbReference type="SAM" id="Phobius"/>
    </source>
</evidence>
<evidence type="ECO:0000259" key="7">
    <source>
        <dbReference type="Pfam" id="PF02687"/>
    </source>
</evidence>
<feature type="transmembrane region" description="Helical" evidence="6">
    <location>
        <begin position="409"/>
        <end position="432"/>
    </location>
</feature>
<keyword evidence="3 6" id="KW-0812">Transmembrane</keyword>
<keyword evidence="2" id="KW-1003">Cell membrane</keyword>
<organism evidence="8 9">
    <name type="scientific">Ferrimonas lipolytica</name>
    <dbReference type="NCBI Taxonomy" id="2724191"/>
    <lineage>
        <taxon>Bacteria</taxon>
        <taxon>Pseudomonadati</taxon>
        <taxon>Pseudomonadota</taxon>
        <taxon>Gammaproteobacteria</taxon>
        <taxon>Alteromonadales</taxon>
        <taxon>Ferrimonadaceae</taxon>
        <taxon>Ferrimonas</taxon>
    </lineage>
</organism>
<feature type="transmembrane region" description="Helical" evidence="6">
    <location>
        <begin position="461"/>
        <end position="480"/>
    </location>
</feature>
<dbReference type="PANTHER" id="PTHR30287:SF1">
    <property type="entry name" value="INNER MEMBRANE PROTEIN"/>
    <property type="match status" value="1"/>
</dbReference>
<feature type="domain" description="ABC3 transporter permease C-terminal" evidence="7">
    <location>
        <begin position="703"/>
        <end position="800"/>
    </location>
</feature>
<dbReference type="GO" id="GO:0005886">
    <property type="term" value="C:plasma membrane"/>
    <property type="evidence" value="ECO:0007669"/>
    <property type="project" value="UniProtKB-SubCell"/>
</dbReference>
<feature type="domain" description="ABC3 transporter permease C-terminal" evidence="7">
    <location>
        <begin position="254"/>
        <end position="370"/>
    </location>
</feature>
<dbReference type="KEGG" id="fes:HER31_02475"/>
<protein>
    <submittedName>
        <fullName evidence="8">FtsX-like permease family protein</fullName>
    </submittedName>
</protein>
<keyword evidence="4 6" id="KW-1133">Transmembrane helix</keyword>
<feature type="transmembrane region" description="Helical" evidence="6">
    <location>
        <begin position="751"/>
        <end position="773"/>
    </location>
</feature>
<accession>A0A6H1U9Y6</accession>
<dbReference type="Proteomes" id="UP000501602">
    <property type="component" value="Chromosome"/>
</dbReference>
<dbReference type="RefSeq" id="WP_168659105.1">
    <property type="nucleotide sequence ID" value="NZ_CP051180.1"/>
</dbReference>
<gene>
    <name evidence="8" type="ORF">HER31_02475</name>
</gene>
<dbReference type="AlphaFoldDB" id="A0A6H1U9Y6"/>
<keyword evidence="9" id="KW-1185">Reference proteome</keyword>
<dbReference type="EMBL" id="CP051180">
    <property type="protein sequence ID" value="QIZ75844.1"/>
    <property type="molecule type" value="Genomic_DNA"/>
</dbReference>
<sequence length="823" mass="89888">MNHRTLAWRLFRRELMRGQLRLIVAALVLAVLSVTSLALVSERLQQGLSSEASKFLAADRVLRSPSKIDEAIIIKAASADLQVAQVLEFQSMLFVGEQLQLVSVKAVTENYPLKGSVEALTTLPSKLPQRGEVWFDSRLNQLLQGQGSLAELGDANFDVSASFARLPDGGFNVFASAPTVLMNLSDVEQTGVIQPGSRLTWQYQFSGGEAELETFSEWVKPQLTTSQRWVDVKSQDSPLSRALERAEQFMLLATLLGIALACTAVGVAARRYCQRHYDAVAMFKTLGASHRQIREIFALHLGLTTAVGIVIGLVLGYASAFLMMTLLPQELQLGGFTPSLRPLYLGIATGVIAAAGFTLYPMLRLLSVPPMRVLRKDVGPIGLAGWLNGLAAVLALAALAYIYSGNFTLTWVLLLGVAVLALVLAILGFAMLSWGRQLGVRTGSSLQLALAGLRRRAGDNIVQLVGFSVALMLLLTVLALRQDLLQDWQQQLPEGTPDHFLINIADYQRDEMQQFLNDNHVKATDLYPVIRGRLGSINGETVRRSVTKEDEPEQAPRGIGRELNLTFRTELPPNNPLTAGQWFAADATDEVSLESSVADRLEVGLGDRLSFVIDGKEFSVTVTSLRQVNWETMQPNFFMIFPPAVLAEFVPTYIASFHHPVGQPELVGTLVRQFPTVSVIDVGTMIAQLRQVVNQVSLALAWVIAVVAAASALLLMAQTEAGMAARQQELAIMRTLGASGRLLRGAVTWEFVLLGAVAGVLATLVAELLLWLIKTQLFELVVTPHWSWWWSIPLAGALFIGTLGRLACRRLLANNCAVLLSQR</sequence>
<comment type="subcellular location">
    <subcellularLocation>
        <location evidence="1">Cell membrane</location>
        <topology evidence="1">Multi-pass membrane protein</topology>
    </subcellularLocation>
</comment>
<keyword evidence="5 6" id="KW-0472">Membrane</keyword>
<evidence type="ECO:0000256" key="4">
    <source>
        <dbReference type="ARBA" id="ARBA00022989"/>
    </source>
</evidence>
<dbReference type="Pfam" id="PF02687">
    <property type="entry name" value="FtsX"/>
    <property type="match status" value="2"/>
</dbReference>
<feature type="transmembrane region" description="Helical" evidence="6">
    <location>
        <begin position="296"/>
        <end position="323"/>
    </location>
</feature>
<name>A0A6H1U9Y6_9GAMM</name>
<dbReference type="InterPro" id="IPR038766">
    <property type="entry name" value="Membrane_comp_ABC_pdt"/>
</dbReference>
<feature type="transmembrane region" description="Helical" evidence="6">
    <location>
        <begin position="788"/>
        <end position="808"/>
    </location>
</feature>
<feature type="transmembrane region" description="Helical" evidence="6">
    <location>
        <begin position="249"/>
        <end position="269"/>
    </location>
</feature>
<evidence type="ECO:0000256" key="2">
    <source>
        <dbReference type="ARBA" id="ARBA00022475"/>
    </source>
</evidence>